<dbReference type="InterPro" id="IPR007854">
    <property type="entry name" value="Fip1_dom"/>
</dbReference>
<feature type="compositionally biased region" description="Pro residues" evidence="5">
    <location>
        <begin position="186"/>
        <end position="197"/>
    </location>
</feature>
<keyword evidence="4" id="KW-0539">Nucleus</keyword>
<dbReference type="GO" id="GO:0006397">
    <property type="term" value="P:mRNA processing"/>
    <property type="evidence" value="ECO:0007669"/>
    <property type="project" value="UniProtKB-KW"/>
</dbReference>
<evidence type="ECO:0000256" key="5">
    <source>
        <dbReference type="SAM" id="MobiDB-lite"/>
    </source>
</evidence>
<feature type="compositionally biased region" description="Low complexity" evidence="5">
    <location>
        <begin position="54"/>
        <end position="63"/>
    </location>
</feature>
<evidence type="ECO:0000256" key="4">
    <source>
        <dbReference type="ARBA" id="ARBA00023242"/>
    </source>
</evidence>
<feature type="compositionally biased region" description="Acidic residues" evidence="5">
    <location>
        <begin position="75"/>
        <end position="91"/>
    </location>
</feature>
<keyword evidence="8" id="KW-1185">Reference proteome</keyword>
<dbReference type="InterPro" id="IPR051187">
    <property type="entry name" value="Pre-mRNA_3'-end_processing_reg"/>
</dbReference>
<dbReference type="Proteomes" id="UP000250043">
    <property type="component" value="Unassembled WGS sequence"/>
</dbReference>
<keyword evidence="3" id="KW-0507">mRNA processing</keyword>
<feature type="region of interest" description="Disordered" evidence="5">
    <location>
        <begin position="1"/>
        <end position="38"/>
    </location>
</feature>
<dbReference type="Pfam" id="PF05182">
    <property type="entry name" value="Fip1"/>
    <property type="match status" value="1"/>
</dbReference>
<dbReference type="OrthoDB" id="1917198at2759"/>
<accession>A0A8E2DU51</accession>
<dbReference type="GO" id="GO:0005847">
    <property type="term" value="C:mRNA cleavage and polyadenylation specificity factor complex"/>
    <property type="evidence" value="ECO:0007669"/>
    <property type="project" value="TreeGrafter"/>
</dbReference>
<protein>
    <recommendedName>
        <fullName evidence="6">Pre-mRNA polyadenylation factor Fip1 domain-containing protein</fullName>
    </recommendedName>
</protein>
<feature type="region of interest" description="Disordered" evidence="5">
    <location>
        <begin position="485"/>
        <end position="570"/>
    </location>
</feature>
<dbReference type="AlphaFoldDB" id="A0A8E2DU51"/>
<evidence type="ECO:0000313" key="7">
    <source>
        <dbReference type="EMBL" id="OCH95726.1"/>
    </source>
</evidence>
<feature type="compositionally biased region" description="Low complexity" evidence="5">
    <location>
        <begin position="24"/>
        <end position="34"/>
    </location>
</feature>
<evidence type="ECO:0000256" key="1">
    <source>
        <dbReference type="ARBA" id="ARBA00004123"/>
    </source>
</evidence>
<comment type="similarity">
    <text evidence="2">Belongs to the FIP1 family.</text>
</comment>
<dbReference type="PANTHER" id="PTHR13484">
    <property type="entry name" value="FIP1-LIKE 1 PROTEIN"/>
    <property type="match status" value="1"/>
</dbReference>
<evidence type="ECO:0000259" key="6">
    <source>
        <dbReference type="Pfam" id="PF05182"/>
    </source>
</evidence>
<comment type="subcellular location">
    <subcellularLocation>
        <location evidence="1">Nucleus</location>
    </subcellularLocation>
</comment>
<feature type="domain" description="Pre-mRNA polyadenylation factor Fip1" evidence="6">
    <location>
        <begin position="215"/>
        <end position="256"/>
    </location>
</feature>
<feature type="compositionally biased region" description="Polar residues" evidence="5">
    <location>
        <begin position="144"/>
        <end position="169"/>
    </location>
</feature>
<name>A0A8E2DU51_9APHY</name>
<evidence type="ECO:0000256" key="2">
    <source>
        <dbReference type="ARBA" id="ARBA00007459"/>
    </source>
</evidence>
<feature type="compositionally biased region" description="Gly residues" evidence="5">
    <location>
        <begin position="364"/>
        <end position="376"/>
    </location>
</feature>
<dbReference type="PANTHER" id="PTHR13484:SF0">
    <property type="entry name" value="PRE-MRNA 3'-END-PROCESSING FACTOR FIP1"/>
    <property type="match status" value="1"/>
</dbReference>
<feature type="compositionally biased region" description="Pro residues" evidence="5">
    <location>
        <begin position="498"/>
        <end position="507"/>
    </location>
</feature>
<dbReference type="EMBL" id="KV722334">
    <property type="protein sequence ID" value="OCH95726.1"/>
    <property type="molecule type" value="Genomic_DNA"/>
</dbReference>
<evidence type="ECO:0000313" key="8">
    <source>
        <dbReference type="Proteomes" id="UP000250043"/>
    </source>
</evidence>
<feature type="compositionally biased region" description="Polar residues" evidence="5">
    <location>
        <begin position="105"/>
        <end position="122"/>
    </location>
</feature>
<evidence type="ECO:0000256" key="3">
    <source>
        <dbReference type="ARBA" id="ARBA00022664"/>
    </source>
</evidence>
<feature type="compositionally biased region" description="Basic and acidic residues" evidence="5">
    <location>
        <begin position="539"/>
        <end position="551"/>
    </location>
</feature>
<reference evidence="7 8" key="1">
    <citation type="submission" date="2016-07" db="EMBL/GenBank/DDBJ databases">
        <title>Draft genome of the white-rot fungus Obba rivulosa 3A-2.</title>
        <authorList>
            <consortium name="DOE Joint Genome Institute"/>
            <person name="Miettinen O."/>
            <person name="Riley R."/>
            <person name="Acob R."/>
            <person name="Barry K."/>
            <person name="Cullen D."/>
            <person name="De Vries R."/>
            <person name="Hainaut M."/>
            <person name="Hatakka A."/>
            <person name="Henrissat B."/>
            <person name="Hilden K."/>
            <person name="Kuo R."/>
            <person name="Labutti K."/>
            <person name="Lipzen A."/>
            <person name="Makela M.R."/>
            <person name="Sandor L."/>
            <person name="Spatafora J.W."/>
            <person name="Grigoriev I.V."/>
            <person name="Hibbett D.S."/>
        </authorList>
    </citation>
    <scope>NUCLEOTIDE SEQUENCE [LARGE SCALE GENOMIC DNA]</scope>
    <source>
        <strain evidence="7 8">3A-2</strain>
    </source>
</reference>
<proteinExistence type="inferred from homology"/>
<feature type="compositionally biased region" description="Basic and acidic residues" evidence="5">
    <location>
        <begin position="13"/>
        <end position="23"/>
    </location>
</feature>
<feature type="region of interest" description="Disordered" evidence="5">
    <location>
        <begin position="54"/>
        <end position="208"/>
    </location>
</feature>
<organism evidence="7 8">
    <name type="scientific">Obba rivulosa</name>
    <dbReference type="NCBI Taxonomy" id="1052685"/>
    <lineage>
        <taxon>Eukaryota</taxon>
        <taxon>Fungi</taxon>
        <taxon>Dikarya</taxon>
        <taxon>Basidiomycota</taxon>
        <taxon>Agaricomycotina</taxon>
        <taxon>Agaricomycetes</taxon>
        <taxon>Polyporales</taxon>
        <taxon>Gelatoporiaceae</taxon>
        <taxon>Obba</taxon>
    </lineage>
</organism>
<feature type="region of interest" description="Disordered" evidence="5">
    <location>
        <begin position="364"/>
        <end position="454"/>
    </location>
</feature>
<feature type="compositionally biased region" description="Gly residues" evidence="5">
    <location>
        <begin position="407"/>
        <end position="431"/>
    </location>
</feature>
<sequence>MIDDDDDFLYGEPAKETGDEKVVKPTVPTSVPQPISLEQTRSLTQGLVLQLEAEAAGIANGGEENSRTEGTPPEDAGEDEEEDESEDDIEIIMEPTARSLDLRQQRPTGPRTNSGNVSTPTRAPQPPQPSLTTEYTPLGRGGTTKLSGTPQPATITPLTPLSATPSGSAQKAAEGEQSGDSGPDPSTLPPATAPPSHPKIDPTIPGTLDGRSILDVDLAALSEKPWRRPGSDISDWFNYGFDEISWEAYCYRRREIGELANVLKANVLTFAGMPEEQLTALPPEIRTMVMAGATAMMANGGANGAGMIPPGMNGNAMMSQMMNMGGMMNPMMQDMGPGVGMGMGMNGEMMSGMQMGGAGQGMPMGPGAQGMGGAPGPGMMQEGAGPGVSAAQGGGQGTPEQQMGMGDSYGPGGSGAGPGIMGMGMGMGGEFGMQDPSAMGQQMYPGMEGSGTPVPVPAPVRSVPPGQFRGRGMPQGMGMRGRGGGGGFAGRGRVPVRPASPLPPNVPTGPRNKNKYKDIDGSAPAVDGLDYGGGGGTREVGRGTPDQDERSNRKRRGSPGMDDGRGSKRR</sequence>
<gene>
    <name evidence="7" type="ORF">OBBRIDRAFT_787932</name>
</gene>